<comment type="caution">
    <text evidence="5">The sequence shown here is derived from an EMBL/GenBank/DDBJ whole genome shotgun (WGS) entry which is preliminary data.</text>
</comment>
<evidence type="ECO:0000256" key="1">
    <source>
        <dbReference type="PROSITE-ProRule" id="PRU00152"/>
    </source>
</evidence>
<dbReference type="InterPro" id="IPR047278">
    <property type="entry name" value="DEN5A/B"/>
</dbReference>
<dbReference type="InterPro" id="IPR037213">
    <property type="entry name" value="Run_dom_sf"/>
</dbReference>
<dbReference type="Gene3D" id="1.20.58.900">
    <property type="match status" value="4"/>
</dbReference>
<gene>
    <name evidence="5" type="ORF">JYZ213_LOCUS43445</name>
</gene>
<dbReference type="InterPro" id="IPR004012">
    <property type="entry name" value="Run_dom"/>
</dbReference>
<reference evidence="5" key="1">
    <citation type="submission" date="2021-02" db="EMBL/GenBank/DDBJ databases">
        <authorList>
            <person name="Nowell W R."/>
        </authorList>
    </citation>
    <scope>NUCLEOTIDE SEQUENCE</scope>
</reference>
<dbReference type="SUPFAM" id="SSF140741">
    <property type="entry name" value="RUN domain-like"/>
    <property type="match status" value="3"/>
</dbReference>
<dbReference type="PANTHER" id="PTHR46070">
    <property type="entry name" value="PINSTRIPE, ISOFORM A"/>
    <property type="match status" value="1"/>
</dbReference>
<dbReference type="AlphaFoldDB" id="A0A815TA36"/>
<feature type="region of interest" description="Disordered" evidence="2">
    <location>
        <begin position="850"/>
        <end position="871"/>
    </location>
</feature>
<feature type="domain" description="RUN" evidence="4">
    <location>
        <begin position="461"/>
        <end position="694"/>
    </location>
</feature>
<comment type="caution">
    <text evidence="1">Lacks conserved residue(s) required for the propagation of feature annotation.</text>
</comment>
<dbReference type="GO" id="GO:0005085">
    <property type="term" value="F:guanyl-nucleotide exchange factor activity"/>
    <property type="evidence" value="ECO:0007669"/>
    <property type="project" value="InterPro"/>
</dbReference>
<evidence type="ECO:0008006" key="7">
    <source>
        <dbReference type="Google" id="ProtNLM"/>
    </source>
</evidence>
<dbReference type="PANTHER" id="PTHR46070:SF1">
    <property type="entry name" value="PINSTRIPE, ISOFORM A"/>
    <property type="match status" value="1"/>
</dbReference>
<evidence type="ECO:0000313" key="5">
    <source>
        <dbReference type="EMBL" id="CAF1500333.1"/>
    </source>
</evidence>
<proteinExistence type="predicted"/>
<dbReference type="SMART" id="SM00800">
    <property type="entry name" value="uDENN"/>
    <property type="match status" value="1"/>
</dbReference>
<dbReference type="InterPro" id="IPR005113">
    <property type="entry name" value="uDENN_dom"/>
</dbReference>
<feature type="region of interest" description="Disordered" evidence="2">
    <location>
        <begin position="541"/>
        <end position="571"/>
    </location>
</feature>
<evidence type="ECO:0000259" key="4">
    <source>
        <dbReference type="PROSITE" id="PS50826"/>
    </source>
</evidence>
<dbReference type="Pfam" id="PF03456">
    <property type="entry name" value="uDENN"/>
    <property type="match status" value="1"/>
</dbReference>
<feature type="compositionally biased region" description="Polar residues" evidence="2">
    <location>
        <begin position="561"/>
        <end position="571"/>
    </location>
</feature>
<feature type="domain" description="RUN" evidence="4">
    <location>
        <begin position="902"/>
        <end position="1059"/>
    </location>
</feature>
<dbReference type="Proteomes" id="UP000663845">
    <property type="component" value="Unassembled WGS sequence"/>
</dbReference>
<dbReference type="SMART" id="SM00593">
    <property type="entry name" value="RUN"/>
    <property type="match status" value="1"/>
</dbReference>
<evidence type="ECO:0000313" key="6">
    <source>
        <dbReference type="Proteomes" id="UP000663845"/>
    </source>
</evidence>
<name>A0A815TA36_9BILA</name>
<dbReference type="PROSITE" id="PS50826">
    <property type="entry name" value="RUN"/>
    <property type="match status" value="2"/>
</dbReference>
<dbReference type="InterPro" id="IPR036392">
    <property type="entry name" value="PLAT/LH2_dom_sf"/>
</dbReference>
<protein>
    <recommendedName>
        <fullName evidence="7">RUN domain-containing protein</fullName>
    </recommendedName>
</protein>
<sequence length="1065" mass="120935">MFDIRWNYPVPDSVTPPMEIAEKKGSDLGDKDFRNMTFLECVKNGHFGSPLFLFYLFTKKNKISGEQILNPFQCSYRGRVLYHYPNEVLNNPFDEDAISRLSMPDGVSIRLNSPDPPTTHPFLITRLDGTRYYGRNSRLTRSFQSKHTPRRVTRIKKQQTLATGEHQQPVVLVENEVVFQQLLKECTTKTKRMVIEKMEDIVEGSSPIKNNESTSMVNLEENVLIAGFCDLLERIWSHGLHHRPSGKSALWNHIKCYVKLKNYESAQISHGGLPVNYTKDENPALVWCLMRKQLVNRSVSATRSESPGGHRSHTLPRPQMSQHQPRSSPILSMTNSTLSLLPSDNLMKNHPSSTSLLYDFRSIELCFGHNPVGISKRNSRLTRSFQSKHTPRRVTRIKKQQTLATGEHQQPVVLVENEVVFQQLLKECTTKTKRMVIEKMEDIVEGSSPIKNNESTSMVNLEENVLIAGFCDLLERIWSHGLHHRPSGKSALWNHVKCYVKLKNYESAQISHGGLPINYTKDENPALVWCLMRKQLVNRSVSATRSESPGGHRSHTLPRPQMSQHQPRSSPILSMTNSTLSLLPSDNLMKNHPSSTSLLYDFRSIELCFGHNPVSLSASEIGFARAFVRLALERRLLSRHLSELFSHSDLLQALYKRDAFLRADDGDLRKQFLAHVESLQLLDYKCFSNSYADIDIIYHVTIVPTRARTTGISSTTTANPYIAVAGILGSTKVIPLPSKNTPEVKFKHKNLGQLTTLRIGHDNTGLMPRWNLDHVLVRNQLTNNVYRFPCGRWLGKGVDDDSLERLLFVDTTGSFEMNDNPTNGTFESGSPSQLMTTSMISGGSQLNLSVAGRSRSPSLRRANDQKNQSNQQADDIYELLGRSINQLVKYFDDPEKKRGLITPILCGEDGLVNALEKTLSYGLKKPTSNLSFFGGGRKRYVWDFLIKVCDEYDARRSQWQRSEREKAIICYINGVRSIEKALATFGKDGRFQSWCCFACKLHLLSDWFRLLSQCSDACLTQFYDPLNNCFRQKKLNQFINNILEPVKDFDFAHLEPALLKGLAGV</sequence>
<dbReference type="EMBL" id="CAJNOG010002327">
    <property type="protein sequence ID" value="CAF1500333.1"/>
    <property type="molecule type" value="Genomic_DNA"/>
</dbReference>
<dbReference type="SUPFAM" id="SSF49723">
    <property type="entry name" value="Lipase/lipooxygenase domain (PLAT/LH2 domain)"/>
    <property type="match status" value="1"/>
</dbReference>
<evidence type="ECO:0000259" key="3">
    <source>
        <dbReference type="PROSITE" id="PS50095"/>
    </source>
</evidence>
<feature type="compositionally biased region" description="Polar residues" evidence="2">
    <location>
        <begin position="319"/>
        <end position="332"/>
    </location>
</feature>
<dbReference type="GO" id="GO:0031267">
    <property type="term" value="F:small GTPase binding"/>
    <property type="evidence" value="ECO:0007669"/>
    <property type="project" value="InterPro"/>
</dbReference>
<dbReference type="InterPro" id="IPR001024">
    <property type="entry name" value="PLAT/LH2_dom"/>
</dbReference>
<organism evidence="5 6">
    <name type="scientific">Adineta steineri</name>
    <dbReference type="NCBI Taxonomy" id="433720"/>
    <lineage>
        <taxon>Eukaryota</taxon>
        <taxon>Metazoa</taxon>
        <taxon>Spiralia</taxon>
        <taxon>Gnathifera</taxon>
        <taxon>Rotifera</taxon>
        <taxon>Eurotatoria</taxon>
        <taxon>Bdelloidea</taxon>
        <taxon>Adinetida</taxon>
        <taxon>Adinetidae</taxon>
        <taxon>Adineta</taxon>
    </lineage>
</organism>
<evidence type="ECO:0000256" key="2">
    <source>
        <dbReference type="SAM" id="MobiDB-lite"/>
    </source>
</evidence>
<dbReference type="PROSITE" id="PS50095">
    <property type="entry name" value="PLAT"/>
    <property type="match status" value="1"/>
</dbReference>
<feature type="region of interest" description="Disordered" evidence="2">
    <location>
        <begin position="299"/>
        <end position="332"/>
    </location>
</feature>
<feature type="domain" description="PLAT" evidence="3">
    <location>
        <begin position="696"/>
        <end position="808"/>
    </location>
</feature>
<dbReference type="Pfam" id="PF02759">
    <property type="entry name" value="RUN"/>
    <property type="match status" value="2"/>
</dbReference>
<accession>A0A815TA36</accession>
<dbReference type="Pfam" id="PF01477">
    <property type="entry name" value="PLAT"/>
    <property type="match status" value="1"/>
</dbReference>
<dbReference type="Gene3D" id="2.60.60.20">
    <property type="entry name" value="PLAT/LH2 domain"/>
    <property type="match status" value="1"/>
</dbReference>